<evidence type="ECO:0008006" key="3">
    <source>
        <dbReference type="Google" id="ProtNLM"/>
    </source>
</evidence>
<protein>
    <recommendedName>
        <fullName evidence="3">STAS/SEC14 domain-containing protein</fullName>
    </recommendedName>
</protein>
<evidence type="ECO:0000313" key="1">
    <source>
        <dbReference type="EMBL" id="QNF32018.1"/>
    </source>
</evidence>
<gene>
    <name evidence="1" type="ORF">HUW51_04480</name>
</gene>
<dbReference type="AlphaFoldDB" id="A0A7G7G4D4"/>
<organism evidence="1 2">
    <name type="scientific">Adhaeribacter swui</name>
    <dbReference type="NCBI Taxonomy" id="2086471"/>
    <lineage>
        <taxon>Bacteria</taxon>
        <taxon>Pseudomonadati</taxon>
        <taxon>Bacteroidota</taxon>
        <taxon>Cytophagia</taxon>
        <taxon>Cytophagales</taxon>
        <taxon>Hymenobacteraceae</taxon>
        <taxon>Adhaeribacter</taxon>
    </lineage>
</organism>
<reference evidence="1 2" key="1">
    <citation type="journal article" date="2018" name="Int. J. Syst. Evol. Microbiol.">
        <title>Adhaeribacter swui sp. nov., isolated from wet mud.</title>
        <authorList>
            <person name="Kim D.U."/>
            <person name="Kim K.W."/>
            <person name="Kang M.S."/>
            <person name="Kim J.Y."/>
            <person name="Jang J.H."/>
            <person name="Kim M.K."/>
        </authorList>
    </citation>
    <scope>NUCLEOTIDE SEQUENCE [LARGE SCALE GENOMIC DNA]</scope>
    <source>
        <strain evidence="1 2">KCTC 52873</strain>
    </source>
</reference>
<keyword evidence="2" id="KW-1185">Reference proteome</keyword>
<dbReference type="EMBL" id="CP055156">
    <property type="protein sequence ID" value="QNF32018.1"/>
    <property type="molecule type" value="Genomic_DNA"/>
</dbReference>
<accession>A0A7G7G4D4</accession>
<evidence type="ECO:0000313" key="2">
    <source>
        <dbReference type="Proteomes" id="UP000515237"/>
    </source>
</evidence>
<name>A0A7G7G4D4_9BACT</name>
<dbReference type="KEGG" id="aswu:HUW51_04480"/>
<proteinExistence type="predicted"/>
<dbReference type="Proteomes" id="UP000515237">
    <property type="component" value="Chromosome"/>
</dbReference>
<dbReference type="RefSeq" id="WP_185272801.1">
    <property type="nucleotide sequence ID" value="NZ_CP055156.1"/>
</dbReference>
<sequence>MIVSETPDFFQIACDAQTRIAELQWDRYTDSKTYQDNYRLLVQVMKAEELNCALLDVRERGEVPYTDQVWVCQKIFPAMLTELNGQVKLAYILNADHFISLQSESPNGEMETFGDLLKIQFFVDERAARRWLQSI</sequence>